<sequence>MRLFKKLLMNRSPNILISHNFPPHTPSLNYSAQHFTAFNEFGHFYHKKHMISMKTLMNQG</sequence>
<proteinExistence type="predicted"/>
<reference evidence="1 2" key="1">
    <citation type="submission" date="2017-09" db="EMBL/GenBank/DDBJ databases">
        <title>Mdr eskape-Ghana.</title>
        <authorList>
            <person name="Agyepong N."/>
            <person name="Janice J."/>
            <person name="Samuelsen O."/>
            <person name="Owusu-Ofori A."/>
            <person name="Sundsfjord A."/>
            <person name="Essack S."/>
            <person name="Pedersen T."/>
        </authorList>
    </citation>
    <scope>NUCLEOTIDE SEQUENCE [LARGE SCALE GENOMIC DNA]</scope>
    <source>
        <strain evidence="1 2">46</strain>
    </source>
</reference>
<organism evidence="1 2">
    <name type="scientific">Klebsiella quasipneumoniae</name>
    <dbReference type="NCBI Taxonomy" id="1463165"/>
    <lineage>
        <taxon>Bacteria</taxon>
        <taxon>Pseudomonadati</taxon>
        <taxon>Pseudomonadota</taxon>
        <taxon>Gammaproteobacteria</taxon>
        <taxon>Enterobacterales</taxon>
        <taxon>Enterobacteriaceae</taxon>
        <taxon>Klebsiella/Raoultella group</taxon>
        <taxon>Klebsiella</taxon>
        <taxon>Klebsiella pneumoniae complex</taxon>
    </lineage>
</organism>
<dbReference type="EMBL" id="NXHG01000018">
    <property type="protein sequence ID" value="PCM59219.1"/>
    <property type="molecule type" value="Genomic_DNA"/>
</dbReference>
<dbReference type="Proteomes" id="UP000217648">
    <property type="component" value="Unassembled WGS sequence"/>
</dbReference>
<comment type="caution">
    <text evidence="1">The sequence shown here is derived from an EMBL/GenBank/DDBJ whole genome shotgun (WGS) entry which is preliminary data.</text>
</comment>
<accession>A0A2A5ME70</accession>
<protein>
    <submittedName>
        <fullName evidence="1">Uncharacterized protein</fullName>
    </submittedName>
</protein>
<name>A0A2A5ME70_9ENTR</name>
<dbReference type="AlphaFoldDB" id="A0A2A5ME70"/>
<evidence type="ECO:0000313" key="2">
    <source>
        <dbReference type="Proteomes" id="UP000217648"/>
    </source>
</evidence>
<evidence type="ECO:0000313" key="1">
    <source>
        <dbReference type="EMBL" id="PCM59219.1"/>
    </source>
</evidence>
<gene>
    <name evidence="1" type="ORF">CP911_23220</name>
</gene>